<dbReference type="InterPro" id="IPR036291">
    <property type="entry name" value="NAD(P)-bd_dom_sf"/>
</dbReference>
<dbReference type="SMART" id="SM00822">
    <property type="entry name" value="PKS_KR"/>
    <property type="match status" value="1"/>
</dbReference>
<dbReference type="Proteomes" id="UP001501495">
    <property type="component" value="Unassembled WGS sequence"/>
</dbReference>
<dbReference type="PROSITE" id="PS00061">
    <property type="entry name" value="ADH_SHORT"/>
    <property type="match status" value="1"/>
</dbReference>
<proteinExistence type="inferred from homology"/>
<organism evidence="5 6">
    <name type="scientific">Nocardioides fonticola</name>
    <dbReference type="NCBI Taxonomy" id="450363"/>
    <lineage>
        <taxon>Bacteria</taxon>
        <taxon>Bacillati</taxon>
        <taxon>Actinomycetota</taxon>
        <taxon>Actinomycetes</taxon>
        <taxon>Propionibacteriales</taxon>
        <taxon>Nocardioidaceae</taxon>
        <taxon>Nocardioides</taxon>
    </lineage>
</organism>
<keyword evidence="2" id="KW-0560">Oxidoreductase</keyword>
<dbReference type="PRINTS" id="PR00081">
    <property type="entry name" value="GDHRDH"/>
</dbReference>
<accession>A0ABP7XY65</accession>
<comment type="caution">
    <text evidence="5">The sequence shown here is derived from an EMBL/GenBank/DDBJ whole genome shotgun (WGS) entry which is preliminary data.</text>
</comment>
<dbReference type="InterPro" id="IPR002347">
    <property type="entry name" value="SDR_fam"/>
</dbReference>
<comment type="similarity">
    <text evidence="1">Belongs to the short-chain dehydrogenases/reductases (SDR) family.</text>
</comment>
<evidence type="ECO:0000256" key="1">
    <source>
        <dbReference type="ARBA" id="ARBA00006484"/>
    </source>
</evidence>
<keyword evidence="6" id="KW-1185">Reference proteome</keyword>
<evidence type="ECO:0000259" key="4">
    <source>
        <dbReference type="SMART" id="SM00822"/>
    </source>
</evidence>
<evidence type="ECO:0000256" key="2">
    <source>
        <dbReference type="ARBA" id="ARBA00023002"/>
    </source>
</evidence>
<dbReference type="SUPFAM" id="SSF51735">
    <property type="entry name" value="NAD(P)-binding Rossmann-fold domains"/>
    <property type="match status" value="1"/>
</dbReference>
<dbReference type="EMBL" id="BAAAZH010000031">
    <property type="protein sequence ID" value="GAA4127844.1"/>
    <property type="molecule type" value="Genomic_DNA"/>
</dbReference>
<dbReference type="PANTHER" id="PTHR24321:SF8">
    <property type="entry name" value="ESTRADIOL 17-BETA-DEHYDROGENASE 8-RELATED"/>
    <property type="match status" value="1"/>
</dbReference>
<dbReference type="InterPro" id="IPR020904">
    <property type="entry name" value="Sc_DH/Rdtase_CS"/>
</dbReference>
<protein>
    <submittedName>
        <fullName evidence="5">SDR family NAD(P)-dependent oxidoreductase</fullName>
    </submittedName>
</protein>
<dbReference type="Gene3D" id="3.40.50.720">
    <property type="entry name" value="NAD(P)-binding Rossmann-like Domain"/>
    <property type="match status" value="1"/>
</dbReference>
<reference evidence="6" key="1">
    <citation type="journal article" date="2019" name="Int. J. Syst. Evol. Microbiol.">
        <title>The Global Catalogue of Microorganisms (GCM) 10K type strain sequencing project: providing services to taxonomists for standard genome sequencing and annotation.</title>
        <authorList>
            <consortium name="The Broad Institute Genomics Platform"/>
            <consortium name="The Broad Institute Genome Sequencing Center for Infectious Disease"/>
            <person name="Wu L."/>
            <person name="Ma J."/>
        </authorList>
    </citation>
    <scope>NUCLEOTIDE SEQUENCE [LARGE SCALE GENOMIC DNA]</scope>
    <source>
        <strain evidence="6">JCM 16703</strain>
    </source>
</reference>
<evidence type="ECO:0000313" key="5">
    <source>
        <dbReference type="EMBL" id="GAA4127844.1"/>
    </source>
</evidence>
<dbReference type="PANTHER" id="PTHR24321">
    <property type="entry name" value="DEHYDROGENASES, SHORT CHAIN"/>
    <property type="match status" value="1"/>
</dbReference>
<evidence type="ECO:0000313" key="6">
    <source>
        <dbReference type="Proteomes" id="UP001501495"/>
    </source>
</evidence>
<name>A0ABP7XY65_9ACTN</name>
<sequence length="258" mass="25730">MAPEVEGRGMSVVAGVGSGRTAVVIGGASGIGAACVDRLRTDGWRVVVGDLVAADGVLPVDVTDEAAVAAFLDAAVPEGGLGLAVVTAGVSTLARVVDHPVEEWRRVVDVCLTGSFIALQAAARRMDAGGSVVLLSSLNASAPGTGLAAYCAAKAGLDMLVQVAALELGPRGVRVNAVAPGLVPTPLTAPALDIDGIEDDYLAGMPLGRAGTPAEIAAAVAYLADAGWVTGETLRLDGGAHLRAYPDLVARVEAAFGM</sequence>
<keyword evidence="3" id="KW-0520">NAD</keyword>
<feature type="domain" description="Ketoreductase" evidence="4">
    <location>
        <begin position="20"/>
        <end position="181"/>
    </location>
</feature>
<dbReference type="CDD" id="cd05233">
    <property type="entry name" value="SDR_c"/>
    <property type="match status" value="1"/>
</dbReference>
<dbReference type="InterPro" id="IPR057326">
    <property type="entry name" value="KR_dom"/>
</dbReference>
<gene>
    <name evidence="5" type="ORF">GCM10022215_38760</name>
</gene>
<dbReference type="Pfam" id="PF13561">
    <property type="entry name" value="adh_short_C2"/>
    <property type="match status" value="1"/>
</dbReference>
<evidence type="ECO:0000256" key="3">
    <source>
        <dbReference type="ARBA" id="ARBA00023027"/>
    </source>
</evidence>